<organism evidence="2 3">
    <name type="scientific">Nocardia acididurans</name>
    <dbReference type="NCBI Taxonomy" id="2802282"/>
    <lineage>
        <taxon>Bacteria</taxon>
        <taxon>Bacillati</taxon>
        <taxon>Actinomycetota</taxon>
        <taxon>Actinomycetes</taxon>
        <taxon>Mycobacteriales</taxon>
        <taxon>Nocardiaceae</taxon>
        <taxon>Nocardia</taxon>
    </lineage>
</organism>
<feature type="domain" description="FAD-binding" evidence="1">
    <location>
        <begin position="4"/>
        <end position="315"/>
    </location>
</feature>
<dbReference type="PRINTS" id="PR00420">
    <property type="entry name" value="RNGMNOXGNASE"/>
</dbReference>
<dbReference type="SUPFAM" id="SSF51905">
    <property type="entry name" value="FAD/NAD(P)-binding domain"/>
    <property type="match status" value="1"/>
</dbReference>
<evidence type="ECO:0000259" key="1">
    <source>
        <dbReference type="Pfam" id="PF01494"/>
    </source>
</evidence>
<accession>A0ABS1MA26</accession>
<dbReference type="InterPro" id="IPR051704">
    <property type="entry name" value="FAD_aromatic-hydroxylase"/>
</dbReference>
<comment type="caution">
    <text evidence="2">The sequence shown here is derived from an EMBL/GenBank/DDBJ whole genome shotgun (WGS) entry which is preliminary data.</text>
</comment>
<keyword evidence="2" id="KW-0503">Monooxygenase</keyword>
<sequence length="392" mass="42765">MRNTTVLISGASVAGPALAYWLNRYGFHVTVVEKAPKLRPGGQAIDFKGQTHLTVLDRMGVLDDIRARRTGTTDMRFVDAADRELALISGDFTGGDLEIQRGDLASVFYDHTAADCEYLFADHITGLADTAAGVHVEFASGTTRTFDLVFGADGIHSGVRRLAFGPERDYVHHRGWYYCIAGDDPVDPDAPRVRGLAYAHNAPGRLAVEGGPKSPHLYMFASPELEYSRDDVAAQKRIVTEKFAGMGWKVPEMLAELQDLDTFYLDSISHVQMDEFVKGRVALIGDAGYGNTLAGFGTGLAVVGAYVLAGELAAAGGDYEVAFARYQEILKRYMRKSDGSNPGPFLAPKTAVGIKFRNWFVGSWAFKLMLKYSDSAANDIELKNYPEIVGAR</sequence>
<dbReference type="PANTHER" id="PTHR46865:SF2">
    <property type="entry name" value="MONOOXYGENASE"/>
    <property type="match status" value="1"/>
</dbReference>
<dbReference type="Gene3D" id="3.50.50.60">
    <property type="entry name" value="FAD/NAD(P)-binding domain"/>
    <property type="match status" value="1"/>
</dbReference>
<dbReference type="Proteomes" id="UP000602198">
    <property type="component" value="Unassembled WGS sequence"/>
</dbReference>
<evidence type="ECO:0000313" key="3">
    <source>
        <dbReference type="Proteomes" id="UP000602198"/>
    </source>
</evidence>
<keyword evidence="2" id="KW-0560">Oxidoreductase</keyword>
<dbReference type="Gene3D" id="3.30.9.10">
    <property type="entry name" value="D-Amino Acid Oxidase, subunit A, domain 2"/>
    <property type="match status" value="1"/>
</dbReference>
<keyword evidence="3" id="KW-1185">Reference proteome</keyword>
<dbReference type="GO" id="GO:0004497">
    <property type="term" value="F:monooxygenase activity"/>
    <property type="evidence" value="ECO:0007669"/>
    <property type="project" value="UniProtKB-KW"/>
</dbReference>
<dbReference type="RefSeq" id="WP_201948612.1">
    <property type="nucleotide sequence ID" value="NZ_JAERRJ010000006.1"/>
</dbReference>
<proteinExistence type="predicted"/>
<reference evidence="2 3" key="1">
    <citation type="submission" date="2021-01" db="EMBL/GenBank/DDBJ databases">
        <title>WGS of actinomycetes isolated from Thailand.</title>
        <authorList>
            <person name="Thawai C."/>
        </authorList>
    </citation>
    <scope>NUCLEOTIDE SEQUENCE [LARGE SCALE GENOMIC DNA]</scope>
    <source>
        <strain evidence="2 3">LPG 2</strain>
    </source>
</reference>
<protein>
    <submittedName>
        <fullName evidence="2">FAD-dependent monooxygenase</fullName>
    </submittedName>
</protein>
<dbReference type="Pfam" id="PF01494">
    <property type="entry name" value="FAD_binding_3"/>
    <property type="match status" value="1"/>
</dbReference>
<dbReference type="InterPro" id="IPR036188">
    <property type="entry name" value="FAD/NAD-bd_sf"/>
</dbReference>
<gene>
    <name evidence="2" type="ORF">JK358_16645</name>
</gene>
<dbReference type="EMBL" id="JAERRJ010000006">
    <property type="protein sequence ID" value="MBL1076028.1"/>
    <property type="molecule type" value="Genomic_DNA"/>
</dbReference>
<dbReference type="PANTHER" id="PTHR46865">
    <property type="entry name" value="OXIDOREDUCTASE-RELATED"/>
    <property type="match status" value="1"/>
</dbReference>
<dbReference type="InterPro" id="IPR002938">
    <property type="entry name" value="FAD-bd"/>
</dbReference>
<evidence type="ECO:0000313" key="2">
    <source>
        <dbReference type="EMBL" id="MBL1076028.1"/>
    </source>
</evidence>
<name>A0ABS1MA26_9NOCA</name>